<proteinExistence type="predicted"/>
<accession>A0AAE0Q985</accession>
<organism evidence="1 2">
    <name type="scientific">Hemibagrus guttatus</name>
    <dbReference type="NCBI Taxonomy" id="175788"/>
    <lineage>
        <taxon>Eukaryota</taxon>
        <taxon>Metazoa</taxon>
        <taxon>Chordata</taxon>
        <taxon>Craniata</taxon>
        <taxon>Vertebrata</taxon>
        <taxon>Euteleostomi</taxon>
        <taxon>Actinopterygii</taxon>
        <taxon>Neopterygii</taxon>
        <taxon>Teleostei</taxon>
        <taxon>Ostariophysi</taxon>
        <taxon>Siluriformes</taxon>
        <taxon>Bagridae</taxon>
        <taxon>Hemibagrus</taxon>
    </lineage>
</organism>
<comment type="caution">
    <text evidence="1">The sequence shown here is derived from an EMBL/GenBank/DDBJ whole genome shotgun (WGS) entry which is preliminary data.</text>
</comment>
<evidence type="ECO:0000313" key="1">
    <source>
        <dbReference type="EMBL" id="KAK3516297.1"/>
    </source>
</evidence>
<evidence type="ECO:0000313" key="2">
    <source>
        <dbReference type="Proteomes" id="UP001274896"/>
    </source>
</evidence>
<sequence length="68" mass="7445">MGNIATWFGNSTMQDRLFRGCKRLGSSLKEGPVASLRSSVLFKPFLKIRISVNQQGHDLSAFVDSGAD</sequence>
<dbReference type="EMBL" id="JAUCMX010000019">
    <property type="protein sequence ID" value="KAK3516297.1"/>
    <property type="molecule type" value="Genomic_DNA"/>
</dbReference>
<name>A0AAE0Q985_9TELE</name>
<keyword evidence="2" id="KW-1185">Reference proteome</keyword>
<dbReference type="AlphaFoldDB" id="A0AAE0Q985"/>
<reference evidence="1" key="1">
    <citation type="submission" date="2023-06" db="EMBL/GenBank/DDBJ databases">
        <title>Male Hemibagrus guttatus genome.</title>
        <authorList>
            <person name="Bian C."/>
        </authorList>
    </citation>
    <scope>NUCLEOTIDE SEQUENCE</scope>
    <source>
        <strain evidence="1">Male_cb2023</strain>
        <tissue evidence="1">Muscle</tissue>
    </source>
</reference>
<gene>
    <name evidence="1" type="ORF">QTP70_009419</name>
</gene>
<protein>
    <submittedName>
        <fullName evidence="1">Uncharacterized protein</fullName>
    </submittedName>
</protein>
<dbReference type="Proteomes" id="UP001274896">
    <property type="component" value="Unassembled WGS sequence"/>
</dbReference>